<feature type="binding site" evidence="9">
    <location>
        <position position="114"/>
    </location>
    <ligand>
        <name>FAD</name>
        <dbReference type="ChEBI" id="CHEBI:57692"/>
    </ligand>
</feature>
<feature type="disulfide bond" description="Redox-active" evidence="10">
    <location>
        <begin position="39"/>
        <end position="44"/>
    </location>
</feature>
<evidence type="ECO:0000259" key="12">
    <source>
        <dbReference type="Pfam" id="PF02852"/>
    </source>
</evidence>
<dbReference type="Gene3D" id="3.30.390.30">
    <property type="match status" value="1"/>
</dbReference>
<keyword evidence="5 11" id="KW-0560">Oxidoreductase</keyword>
<evidence type="ECO:0000256" key="1">
    <source>
        <dbReference type="ARBA" id="ARBA00007532"/>
    </source>
</evidence>
<keyword evidence="9" id="KW-0547">Nucleotide-binding</keyword>
<protein>
    <submittedName>
        <fullName evidence="14">Mycothione reductase</fullName>
        <ecNumber evidence="14">1.8.1.15</ecNumber>
    </submittedName>
</protein>
<dbReference type="InterPro" id="IPR004099">
    <property type="entry name" value="Pyr_nucl-diS_OxRdtase_dimer"/>
</dbReference>
<dbReference type="InterPro" id="IPR016156">
    <property type="entry name" value="FAD/NAD-linked_Rdtase_dimer_sf"/>
</dbReference>
<dbReference type="PROSITE" id="PS00076">
    <property type="entry name" value="PYRIDINE_REDOX_1"/>
    <property type="match status" value="1"/>
</dbReference>
<evidence type="ECO:0000313" key="14">
    <source>
        <dbReference type="EMBL" id="MBM9465846.1"/>
    </source>
</evidence>
<dbReference type="SUPFAM" id="SSF55424">
    <property type="entry name" value="FAD/NAD-linked reductases, dimerisation (C-terminal) domain"/>
    <property type="match status" value="1"/>
</dbReference>
<dbReference type="GO" id="GO:0000166">
    <property type="term" value="F:nucleotide binding"/>
    <property type="evidence" value="ECO:0007669"/>
    <property type="project" value="UniProtKB-KW"/>
</dbReference>
<evidence type="ECO:0000256" key="6">
    <source>
        <dbReference type="ARBA" id="ARBA00023157"/>
    </source>
</evidence>
<gene>
    <name evidence="14" type="ORF">JL106_00960</name>
</gene>
<dbReference type="RefSeq" id="WP_205258789.1">
    <property type="nucleotide sequence ID" value="NZ_JAERWK010000001.1"/>
</dbReference>
<evidence type="ECO:0000256" key="10">
    <source>
        <dbReference type="PIRSR" id="PIRSR000350-4"/>
    </source>
</evidence>
<sequence>MRHFDLVIIGTGSANSIPGPEFDDWSIAVVEADKFGGTCLNVGCIPTKMYVHPADVLTALRDVADLGVHATVQDADWTAIRDRVFGRIDAIEAAGRAYRTGDETPNITVFEGFGAFTGHKQLEIQLNDGGVETITGDRFVIGAGSRAVVPDYPGLDDMPLDVVHTSDTIMRIEQLPRSLVVVGGGYIAAEFAHVFDAYGTTVTQLVRGPRVLKHHDIDVSTAFTELVGKRYDLRLQTEVTSVEPGPDGGVLVHLDGPDGPGQVQADLLLIATGRVSNADRLNVDATGVPVAHGRVVVDEHQRTPVDGIFALGDVSSPYALKHVANHEARVVKHNLAHPDELMVTNHKAVPAGVFTHPQIASVGCTEAEARDSCEDPAIAIQRYGDTANGWAREDTTGFVKLIGDRSTGLIIGAHVMGPEAATVIQPIIQAMAFDLPAHQMARGQYWIHPALPEVVENALLQLPVPPVRVQPERVGAAGWADME</sequence>
<keyword evidence="9" id="KW-0520">NAD</keyword>
<feature type="domain" description="Pyridine nucleotide-disulphide oxidoreductase dimerisation" evidence="12">
    <location>
        <begin position="349"/>
        <end position="458"/>
    </location>
</feature>
<dbReference type="InterPro" id="IPR001100">
    <property type="entry name" value="Pyr_nuc-diS_OxRdtase"/>
</dbReference>
<feature type="active site" description="Proton acceptor" evidence="8">
    <location>
        <position position="448"/>
    </location>
</feature>
<accession>A0A938YA56</accession>
<keyword evidence="6" id="KW-1015">Disulfide bond</keyword>
<dbReference type="EMBL" id="JAERWK010000001">
    <property type="protein sequence ID" value="MBM9465846.1"/>
    <property type="molecule type" value="Genomic_DNA"/>
</dbReference>
<dbReference type="Gene3D" id="3.50.50.60">
    <property type="entry name" value="FAD/NAD(P)-binding domain"/>
    <property type="match status" value="2"/>
</dbReference>
<dbReference type="PRINTS" id="PR00368">
    <property type="entry name" value="FADPNR"/>
</dbReference>
<dbReference type="EC" id="1.8.1.15" evidence="14"/>
<evidence type="ECO:0000256" key="2">
    <source>
        <dbReference type="ARBA" id="ARBA00022630"/>
    </source>
</evidence>
<dbReference type="PRINTS" id="PR00411">
    <property type="entry name" value="PNDRDTASEI"/>
</dbReference>
<dbReference type="InterPro" id="IPR036188">
    <property type="entry name" value="FAD/NAD-bd_sf"/>
</dbReference>
<dbReference type="Pfam" id="PF07992">
    <property type="entry name" value="Pyr_redox_2"/>
    <property type="match status" value="1"/>
</dbReference>
<feature type="binding site" evidence="9">
    <location>
        <position position="313"/>
    </location>
    <ligand>
        <name>FAD</name>
        <dbReference type="ChEBI" id="CHEBI:57692"/>
    </ligand>
</feature>
<comment type="cofactor">
    <cofactor evidence="9">
        <name>FAD</name>
        <dbReference type="ChEBI" id="CHEBI:57692"/>
    </cofactor>
    <text evidence="9">Binds 1 FAD per subunit.</text>
</comment>
<evidence type="ECO:0000256" key="3">
    <source>
        <dbReference type="ARBA" id="ARBA00022827"/>
    </source>
</evidence>
<dbReference type="InterPro" id="IPR012999">
    <property type="entry name" value="Pyr_OxRdtase_I_AS"/>
</dbReference>
<comment type="similarity">
    <text evidence="1 11">Belongs to the class-I pyridine nucleotide-disulfide oxidoreductase family.</text>
</comment>
<dbReference type="NCBIfam" id="NF005884">
    <property type="entry name" value="PRK07846.1"/>
    <property type="match status" value="1"/>
</dbReference>
<evidence type="ECO:0000256" key="8">
    <source>
        <dbReference type="PIRSR" id="PIRSR000350-2"/>
    </source>
</evidence>
<comment type="caution">
    <text evidence="14">The sequence shown here is derived from an EMBL/GenBank/DDBJ whole genome shotgun (WGS) entry which is preliminary data.</text>
</comment>
<keyword evidence="7 11" id="KW-0676">Redox-active center</keyword>
<dbReference type="GO" id="GO:0050627">
    <property type="term" value="F:mycothione reductase [NAD(P)H] activity"/>
    <property type="evidence" value="ECO:0007669"/>
    <property type="project" value="UniProtKB-EC"/>
</dbReference>
<dbReference type="AlphaFoldDB" id="A0A938YA56"/>
<feature type="binding site" evidence="9">
    <location>
        <begin position="183"/>
        <end position="190"/>
    </location>
    <ligand>
        <name>NAD(+)</name>
        <dbReference type="ChEBI" id="CHEBI:57540"/>
    </ligand>
</feature>
<feature type="binding site" evidence="9">
    <location>
        <position position="273"/>
    </location>
    <ligand>
        <name>NAD(+)</name>
        <dbReference type="ChEBI" id="CHEBI:57540"/>
    </ligand>
</feature>
<dbReference type="Pfam" id="PF02852">
    <property type="entry name" value="Pyr_redox_dim"/>
    <property type="match status" value="1"/>
</dbReference>
<name>A0A938YA56_9ACTN</name>
<dbReference type="PANTHER" id="PTHR43014:SF5">
    <property type="entry name" value="GLUTATHIONE REDUCTASE (NADPH)"/>
    <property type="match status" value="1"/>
</dbReference>
<evidence type="ECO:0000259" key="13">
    <source>
        <dbReference type="Pfam" id="PF07992"/>
    </source>
</evidence>
<feature type="binding site" evidence="9">
    <location>
        <position position="48"/>
    </location>
    <ligand>
        <name>FAD</name>
        <dbReference type="ChEBI" id="CHEBI:57692"/>
    </ligand>
</feature>
<proteinExistence type="inferred from homology"/>
<evidence type="ECO:0000313" key="15">
    <source>
        <dbReference type="Proteomes" id="UP000663792"/>
    </source>
</evidence>
<evidence type="ECO:0000256" key="7">
    <source>
        <dbReference type="ARBA" id="ARBA00023284"/>
    </source>
</evidence>
<keyword evidence="3 9" id="KW-0274">FAD</keyword>
<keyword evidence="4" id="KW-0521">NADP</keyword>
<dbReference type="PANTHER" id="PTHR43014">
    <property type="entry name" value="MERCURIC REDUCTASE"/>
    <property type="match status" value="1"/>
</dbReference>
<dbReference type="Proteomes" id="UP000663792">
    <property type="component" value="Unassembled WGS sequence"/>
</dbReference>
<evidence type="ECO:0000256" key="9">
    <source>
        <dbReference type="PIRSR" id="PIRSR000350-3"/>
    </source>
</evidence>
<evidence type="ECO:0000256" key="11">
    <source>
        <dbReference type="RuleBase" id="RU003691"/>
    </source>
</evidence>
<feature type="domain" description="FAD/NAD(P)-binding" evidence="13">
    <location>
        <begin position="4"/>
        <end position="327"/>
    </location>
</feature>
<evidence type="ECO:0000256" key="5">
    <source>
        <dbReference type="ARBA" id="ARBA00023002"/>
    </source>
</evidence>
<dbReference type="SUPFAM" id="SSF51905">
    <property type="entry name" value="FAD/NAD(P)-binding domain"/>
    <property type="match status" value="1"/>
</dbReference>
<keyword evidence="2 11" id="KW-0285">Flavoprotein</keyword>
<reference evidence="14" key="1">
    <citation type="submission" date="2021-01" db="EMBL/GenBank/DDBJ databases">
        <title>YIM 132084 draft genome.</title>
        <authorList>
            <person name="An D."/>
        </authorList>
    </citation>
    <scope>NUCLEOTIDE SEQUENCE</scope>
    <source>
        <strain evidence="14">YIM 132084</strain>
    </source>
</reference>
<evidence type="ECO:0000256" key="4">
    <source>
        <dbReference type="ARBA" id="ARBA00022857"/>
    </source>
</evidence>
<dbReference type="PIRSF" id="PIRSF000350">
    <property type="entry name" value="Mercury_reductase_MerA"/>
    <property type="match status" value="1"/>
</dbReference>
<dbReference type="InterPro" id="IPR023753">
    <property type="entry name" value="FAD/NAD-binding_dom"/>
</dbReference>
<organism evidence="14 15">
    <name type="scientific">Nakamurella leprariae</name>
    <dbReference type="NCBI Taxonomy" id="2803911"/>
    <lineage>
        <taxon>Bacteria</taxon>
        <taxon>Bacillati</taxon>
        <taxon>Actinomycetota</taxon>
        <taxon>Actinomycetes</taxon>
        <taxon>Nakamurellales</taxon>
        <taxon>Nakamurellaceae</taxon>
        <taxon>Nakamurella</taxon>
    </lineage>
</organism>
<keyword evidence="15" id="KW-1185">Reference proteome</keyword>